<dbReference type="GO" id="GO:0000160">
    <property type="term" value="P:phosphorelay signal transduction system"/>
    <property type="evidence" value="ECO:0007669"/>
    <property type="project" value="InterPro"/>
</dbReference>
<sequence length="572" mass="64418">MRKRIVLADEQPLVRQAMRVLLEKEGLEVAAEAGNGQDALHLTRQLEPDLLILDLSLPRLGGLEVIRRLLQQGSRTRTLVLTAQDSEHFAGLCLQSGATGFVSKQAPLDELGDAVRGVLHGRSYFPAHSLGSVAPQLGPLDEQEQLRSLSPRELTVLRYLANGRSNKDIADELALSDRTVSTYKKRLLDKLHADSLVELVEIAWRNGMLGSLALAANLAHEADSPEYGASFREIFDIIPLPIALRDREGYLLICNRHYLEFFDVVPEEVIGKRIIDSNFFEPEDALHFYQTYLQAVEREEPYRRELVVHNKGRRRVLSHSGIPYRNAEGRLFGMLCSYLDISGHEQELVMLRQARERGESIRHARTQFLHGVGQDFQRTLVDVQRALAQVARKLPDSSALRQVSASLGGMQGQLAILDDLVQLDIGALLLTPRPLDLERLTVEEVAAFDPQGHLVVVETAVLSERRAWIDPQRYRQMLRILLEHGLEKTPRLQVRMSVEELVSADLQWRLELHAEEPVCPGASRLAEPVTPQPRLVLCQRLATLMDGELVLPDRTEMLALLRLRLPRAMKAV</sequence>
<protein>
    <submittedName>
        <fullName evidence="10">Protein-glutamate methylesterase/protein-glutamine glutaminase</fullName>
        <ecNumber evidence="10">3.5.1.44</ecNumber>
    </submittedName>
</protein>
<feature type="domain" description="Response regulatory" evidence="8">
    <location>
        <begin position="4"/>
        <end position="119"/>
    </location>
</feature>
<evidence type="ECO:0000256" key="5">
    <source>
        <dbReference type="ARBA" id="ARBA00023163"/>
    </source>
</evidence>
<keyword evidence="11" id="KW-1185">Reference proteome</keyword>
<evidence type="ECO:0000256" key="2">
    <source>
        <dbReference type="ARBA" id="ARBA00022777"/>
    </source>
</evidence>
<evidence type="ECO:0000256" key="1">
    <source>
        <dbReference type="ARBA" id="ARBA00022553"/>
    </source>
</evidence>
<dbReference type="NCBIfam" id="TIGR00229">
    <property type="entry name" value="sensory_box"/>
    <property type="match status" value="1"/>
</dbReference>
<keyword evidence="10" id="KW-0378">Hydrolase</keyword>
<evidence type="ECO:0000259" key="8">
    <source>
        <dbReference type="PROSITE" id="PS50110"/>
    </source>
</evidence>
<name>A0A7U7EPZ1_9GAMM</name>
<dbReference type="InterPro" id="IPR058245">
    <property type="entry name" value="NreC/VraR/RcsB-like_REC"/>
</dbReference>
<dbReference type="PROSITE" id="PS50043">
    <property type="entry name" value="HTH_LUXR_2"/>
    <property type="match status" value="1"/>
</dbReference>
<evidence type="ECO:0000313" key="11">
    <source>
        <dbReference type="Proteomes" id="UP000583387"/>
    </source>
</evidence>
<proteinExistence type="predicted"/>
<keyword evidence="4" id="KW-0238">DNA-binding</keyword>
<dbReference type="PRINTS" id="PR00038">
    <property type="entry name" value="HTHLUXR"/>
</dbReference>
<dbReference type="Proteomes" id="UP000583387">
    <property type="component" value="Unassembled WGS sequence"/>
</dbReference>
<dbReference type="InterPro" id="IPR013656">
    <property type="entry name" value="PAS_4"/>
</dbReference>
<dbReference type="Pfam" id="PF00196">
    <property type="entry name" value="GerE"/>
    <property type="match status" value="1"/>
</dbReference>
<gene>
    <name evidence="10" type="primary">cheB_6</name>
    <name evidence="10" type="ORF">PSEWESI4_03241</name>
</gene>
<dbReference type="InterPro" id="IPR039420">
    <property type="entry name" value="WalR-like"/>
</dbReference>
<dbReference type="PANTHER" id="PTHR43214">
    <property type="entry name" value="TWO-COMPONENT RESPONSE REGULATOR"/>
    <property type="match status" value="1"/>
</dbReference>
<dbReference type="EC" id="3.5.1.44" evidence="10"/>
<dbReference type="GO" id="GO:0016301">
    <property type="term" value="F:kinase activity"/>
    <property type="evidence" value="ECO:0007669"/>
    <property type="project" value="UniProtKB-KW"/>
</dbReference>
<evidence type="ECO:0000259" key="9">
    <source>
        <dbReference type="PROSITE" id="PS50112"/>
    </source>
</evidence>
<evidence type="ECO:0000313" key="10">
    <source>
        <dbReference type="EMBL" id="CAD5108945.1"/>
    </source>
</evidence>
<evidence type="ECO:0000259" key="7">
    <source>
        <dbReference type="PROSITE" id="PS50043"/>
    </source>
</evidence>
<keyword evidence="3" id="KW-0805">Transcription regulation</keyword>
<dbReference type="CDD" id="cd17535">
    <property type="entry name" value="REC_NarL-like"/>
    <property type="match status" value="1"/>
</dbReference>
<feature type="domain" description="PAS" evidence="9">
    <location>
        <begin position="227"/>
        <end position="299"/>
    </location>
</feature>
<dbReference type="EMBL" id="CAJFCI010000065">
    <property type="protein sequence ID" value="CAD5108945.1"/>
    <property type="molecule type" value="Genomic_DNA"/>
</dbReference>
<keyword evidence="2" id="KW-0808">Transferase</keyword>
<dbReference type="PROSITE" id="PS50110">
    <property type="entry name" value="RESPONSE_REGULATORY"/>
    <property type="match status" value="1"/>
</dbReference>
<evidence type="ECO:0000256" key="6">
    <source>
        <dbReference type="PROSITE-ProRule" id="PRU00169"/>
    </source>
</evidence>
<dbReference type="GO" id="GO:0006355">
    <property type="term" value="P:regulation of DNA-templated transcription"/>
    <property type="evidence" value="ECO:0007669"/>
    <property type="project" value="InterPro"/>
</dbReference>
<dbReference type="CDD" id="cd06170">
    <property type="entry name" value="LuxR_C_like"/>
    <property type="match status" value="1"/>
</dbReference>
<feature type="modified residue" description="4-aspartylphosphate" evidence="6">
    <location>
        <position position="54"/>
    </location>
</feature>
<dbReference type="AlphaFoldDB" id="A0A7U7EPZ1"/>
<dbReference type="InterPro" id="IPR035965">
    <property type="entry name" value="PAS-like_dom_sf"/>
</dbReference>
<dbReference type="SMART" id="SM00448">
    <property type="entry name" value="REC"/>
    <property type="match status" value="1"/>
</dbReference>
<keyword evidence="5" id="KW-0804">Transcription</keyword>
<reference evidence="10 11" key="1">
    <citation type="submission" date="2020-08" db="EMBL/GenBank/DDBJ databases">
        <authorList>
            <person name="Criscuolo A."/>
        </authorList>
    </citation>
    <scope>NUCLEOTIDE SEQUENCE [LARGE SCALE GENOMIC DNA]</scope>
    <source>
        <strain evidence="10">CIP111764</strain>
    </source>
</reference>
<organism evidence="10 11">
    <name type="scientific">Zestomonas carbonaria</name>
    <dbReference type="NCBI Taxonomy" id="2762745"/>
    <lineage>
        <taxon>Bacteria</taxon>
        <taxon>Pseudomonadati</taxon>
        <taxon>Pseudomonadota</taxon>
        <taxon>Gammaproteobacteria</taxon>
        <taxon>Pseudomonadales</taxon>
        <taxon>Pseudomonadaceae</taxon>
        <taxon>Zestomonas</taxon>
    </lineage>
</organism>
<dbReference type="InterPro" id="IPR016032">
    <property type="entry name" value="Sig_transdc_resp-reg_C-effctor"/>
</dbReference>
<dbReference type="Pfam" id="PF08448">
    <property type="entry name" value="PAS_4"/>
    <property type="match status" value="1"/>
</dbReference>
<dbReference type="InterPro" id="IPR001789">
    <property type="entry name" value="Sig_transdc_resp-reg_receiver"/>
</dbReference>
<dbReference type="Pfam" id="PF00072">
    <property type="entry name" value="Response_reg"/>
    <property type="match status" value="1"/>
</dbReference>
<keyword evidence="1 6" id="KW-0597">Phosphoprotein</keyword>
<feature type="domain" description="HTH luxR-type" evidence="7">
    <location>
        <begin position="142"/>
        <end position="207"/>
    </location>
</feature>
<dbReference type="SUPFAM" id="SSF55785">
    <property type="entry name" value="PYP-like sensor domain (PAS domain)"/>
    <property type="match status" value="1"/>
</dbReference>
<dbReference type="GO" id="GO:0003677">
    <property type="term" value="F:DNA binding"/>
    <property type="evidence" value="ECO:0007669"/>
    <property type="project" value="UniProtKB-KW"/>
</dbReference>
<dbReference type="SUPFAM" id="SSF52172">
    <property type="entry name" value="CheY-like"/>
    <property type="match status" value="1"/>
</dbReference>
<accession>A0A7U7EPZ1</accession>
<dbReference type="GO" id="GO:0050568">
    <property type="term" value="F:protein-glutamine glutaminase activity"/>
    <property type="evidence" value="ECO:0007669"/>
    <property type="project" value="UniProtKB-EC"/>
</dbReference>
<evidence type="ECO:0000256" key="3">
    <source>
        <dbReference type="ARBA" id="ARBA00023015"/>
    </source>
</evidence>
<dbReference type="InterPro" id="IPR000792">
    <property type="entry name" value="Tscrpt_reg_LuxR_C"/>
</dbReference>
<dbReference type="InterPro" id="IPR011006">
    <property type="entry name" value="CheY-like_superfamily"/>
</dbReference>
<keyword evidence="2" id="KW-0418">Kinase</keyword>
<comment type="caution">
    <text evidence="10">The sequence shown here is derived from an EMBL/GenBank/DDBJ whole genome shotgun (WGS) entry which is preliminary data.</text>
</comment>
<dbReference type="PROSITE" id="PS00622">
    <property type="entry name" value="HTH_LUXR_1"/>
    <property type="match status" value="1"/>
</dbReference>
<dbReference type="Gene3D" id="3.30.450.20">
    <property type="entry name" value="PAS domain"/>
    <property type="match status" value="1"/>
</dbReference>
<dbReference type="SUPFAM" id="SSF46894">
    <property type="entry name" value="C-terminal effector domain of the bipartite response regulators"/>
    <property type="match status" value="1"/>
</dbReference>
<dbReference type="CDD" id="cd00130">
    <property type="entry name" value="PAS"/>
    <property type="match status" value="1"/>
</dbReference>
<dbReference type="PROSITE" id="PS50112">
    <property type="entry name" value="PAS"/>
    <property type="match status" value="1"/>
</dbReference>
<dbReference type="PANTHER" id="PTHR43214:SF41">
    <property type="entry name" value="NITRATE_NITRITE RESPONSE REGULATOR PROTEIN NARP"/>
    <property type="match status" value="1"/>
</dbReference>
<dbReference type="InterPro" id="IPR000014">
    <property type="entry name" value="PAS"/>
</dbReference>
<evidence type="ECO:0000256" key="4">
    <source>
        <dbReference type="ARBA" id="ARBA00023125"/>
    </source>
</evidence>
<dbReference type="Gene3D" id="3.40.50.2300">
    <property type="match status" value="1"/>
</dbReference>
<dbReference type="SMART" id="SM00091">
    <property type="entry name" value="PAS"/>
    <property type="match status" value="1"/>
</dbReference>
<dbReference type="SMART" id="SM00421">
    <property type="entry name" value="HTH_LUXR"/>
    <property type="match status" value="1"/>
</dbReference>